<dbReference type="WBParaSite" id="PgR057_g048_t01">
    <property type="protein sequence ID" value="PgR057_g048_t01"/>
    <property type="gene ID" value="PgR057_g048"/>
</dbReference>
<feature type="transmembrane region" description="Helical" evidence="1">
    <location>
        <begin position="24"/>
        <end position="47"/>
    </location>
</feature>
<accession>A0A915BST9</accession>
<reference evidence="3 4" key="1">
    <citation type="submission" date="2022-11" db="UniProtKB">
        <authorList>
            <consortium name="WormBaseParasite"/>
        </authorList>
    </citation>
    <scope>IDENTIFICATION</scope>
</reference>
<name>A0A915BST9_PARUN</name>
<evidence type="ECO:0000313" key="3">
    <source>
        <dbReference type="WBParaSite" id="PgR057_g048_t01"/>
    </source>
</evidence>
<keyword evidence="2" id="KW-1185">Reference proteome</keyword>
<evidence type="ECO:0000313" key="2">
    <source>
        <dbReference type="Proteomes" id="UP000887569"/>
    </source>
</evidence>
<evidence type="ECO:0000313" key="4">
    <source>
        <dbReference type="WBParaSite" id="PgR057_g048_t02"/>
    </source>
</evidence>
<proteinExistence type="predicted"/>
<dbReference type="Proteomes" id="UP000887569">
    <property type="component" value="Unplaced"/>
</dbReference>
<keyword evidence="1" id="KW-0472">Membrane</keyword>
<evidence type="ECO:0000256" key="1">
    <source>
        <dbReference type="SAM" id="Phobius"/>
    </source>
</evidence>
<dbReference type="WBParaSite" id="PgR057_g048_t03">
    <property type="protein sequence ID" value="PgR057_g048_t03"/>
    <property type="gene ID" value="PgR057_g048"/>
</dbReference>
<protein>
    <submittedName>
        <fullName evidence="3 4">Ovule protein</fullName>
    </submittedName>
</protein>
<dbReference type="AlphaFoldDB" id="A0A915BST9"/>
<keyword evidence="1" id="KW-0812">Transmembrane</keyword>
<sequence>MHVIFKPHAALKSPLLLYNNISHFTNLFLISSQITVFTSLFPSTLLLRFAKRFPHHINPVKLCIRNRFNSLKIAHYFELESPSIQIEEQVRNQN</sequence>
<organism evidence="2 5">
    <name type="scientific">Parascaris univalens</name>
    <name type="common">Nematode worm</name>
    <dbReference type="NCBI Taxonomy" id="6257"/>
    <lineage>
        <taxon>Eukaryota</taxon>
        <taxon>Metazoa</taxon>
        <taxon>Ecdysozoa</taxon>
        <taxon>Nematoda</taxon>
        <taxon>Chromadorea</taxon>
        <taxon>Rhabditida</taxon>
        <taxon>Spirurina</taxon>
        <taxon>Ascaridomorpha</taxon>
        <taxon>Ascaridoidea</taxon>
        <taxon>Ascarididae</taxon>
        <taxon>Parascaris</taxon>
    </lineage>
</organism>
<keyword evidence="1" id="KW-1133">Transmembrane helix</keyword>
<dbReference type="WBParaSite" id="PgR057_g048_t02">
    <property type="protein sequence ID" value="PgR057_g048_t02"/>
    <property type="gene ID" value="PgR057_g048"/>
</dbReference>
<evidence type="ECO:0000313" key="5">
    <source>
        <dbReference type="WBParaSite" id="PgR057_g048_t03"/>
    </source>
</evidence>